<protein>
    <submittedName>
        <fullName evidence="2">Uncharacterized protein</fullName>
    </submittedName>
</protein>
<dbReference type="AlphaFoldDB" id="A0A6J4I0Z1"/>
<organism evidence="2">
    <name type="scientific">uncultured Acidimicrobiales bacterium</name>
    <dbReference type="NCBI Taxonomy" id="310071"/>
    <lineage>
        <taxon>Bacteria</taxon>
        <taxon>Bacillati</taxon>
        <taxon>Actinomycetota</taxon>
        <taxon>Acidimicrobiia</taxon>
        <taxon>Acidimicrobiales</taxon>
        <taxon>environmental samples</taxon>
    </lineage>
</organism>
<sequence>MVSGPPHHLVGARREHRPGQPHAALFTSSPPGPRRRVDRRTARPRWTPVHRTRRPHPPPAAATTSLADAATPAPHRPDRRRRHTTTRPRPHRPLRRLTACQRTPFRPSATPRRGSAWVGPEPGLPHASVRNRDIRLPRPSAIRSTSRCVRRSASTYNLRHALTGLPFAVLRGDAQTSDTTSQSPDPSIGPPALGEDPAGLLIASIPDRHWGRSASVLTPVLLGACYGRDGHEGSPDIGRF</sequence>
<evidence type="ECO:0000313" key="2">
    <source>
        <dbReference type="EMBL" id="CAA9237305.1"/>
    </source>
</evidence>
<feature type="region of interest" description="Disordered" evidence="1">
    <location>
        <begin position="174"/>
        <end position="195"/>
    </location>
</feature>
<dbReference type="EMBL" id="CADCSZ010000097">
    <property type="protein sequence ID" value="CAA9237305.1"/>
    <property type="molecule type" value="Genomic_DNA"/>
</dbReference>
<gene>
    <name evidence="2" type="ORF">AVDCRST_MAG76-1581</name>
</gene>
<feature type="region of interest" description="Disordered" evidence="1">
    <location>
        <begin position="104"/>
        <end position="134"/>
    </location>
</feature>
<feature type="compositionally biased region" description="Low complexity" evidence="1">
    <location>
        <begin position="175"/>
        <end position="186"/>
    </location>
</feature>
<reference evidence="2" key="1">
    <citation type="submission" date="2020-02" db="EMBL/GenBank/DDBJ databases">
        <authorList>
            <person name="Meier V. D."/>
        </authorList>
    </citation>
    <scope>NUCLEOTIDE SEQUENCE</scope>
    <source>
        <strain evidence="2">AVDCRST_MAG76</strain>
    </source>
</reference>
<accession>A0A6J4I0Z1</accession>
<feature type="non-terminal residue" evidence="2">
    <location>
        <position position="240"/>
    </location>
</feature>
<feature type="compositionally biased region" description="Basic residues" evidence="1">
    <location>
        <begin position="77"/>
        <end position="92"/>
    </location>
</feature>
<feature type="compositionally biased region" description="Low complexity" evidence="1">
    <location>
        <begin position="61"/>
        <end position="73"/>
    </location>
</feature>
<evidence type="ECO:0000256" key="1">
    <source>
        <dbReference type="SAM" id="MobiDB-lite"/>
    </source>
</evidence>
<feature type="region of interest" description="Disordered" evidence="1">
    <location>
        <begin position="1"/>
        <end position="92"/>
    </location>
</feature>
<name>A0A6J4I0Z1_9ACTN</name>
<proteinExistence type="predicted"/>